<dbReference type="InterPro" id="IPR050237">
    <property type="entry name" value="ATP-dep_AMP-bd_enzyme"/>
</dbReference>
<evidence type="ECO:0000259" key="1">
    <source>
        <dbReference type="Pfam" id="PF00501"/>
    </source>
</evidence>
<dbReference type="AlphaFoldDB" id="A0A0P0J345"/>
<dbReference type="Proteomes" id="UP000065734">
    <property type="component" value="Chromosome I"/>
</dbReference>
<dbReference type="SUPFAM" id="SSF56801">
    <property type="entry name" value="Acetyl-CoA synthetase-like"/>
    <property type="match status" value="1"/>
</dbReference>
<dbReference type="PATRIC" id="fig|1079.6.peg.2982"/>
<dbReference type="KEGG" id="bvr:BVIR_2840"/>
<reference evidence="4" key="1">
    <citation type="journal article" date="2016" name="Genome Announc.">
        <title>Revised genome sequence of the purple photosynthetic bacterium Blastochloris viridis.</title>
        <authorList>
            <person name="Liu L.N."/>
            <person name="Faulkner M."/>
            <person name="Liu X."/>
            <person name="Huang F."/>
            <person name="Darby A.C."/>
            <person name="Hall N."/>
        </authorList>
    </citation>
    <scope>NUCLEOTIDE SEQUENCE [LARGE SCALE GENOMIC DNA]</scope>
    <source>
        <strain evidence="4">ATCC 19567 / DSM 133 / F</strain>
    </source>
</reference>
<name>A0A0P0J345_BLAVI</name>
<dbReference type="InterPro" id="IPR045851">
    <property type="entry name" value="AMP-bd_C_sf"/>
</dbReference>
<dbReference type="PANTHER" id="PTHR43767">
    <property type="entry name" value="LONG-CHAIN-FATTY-ACID--COA LIGASE"/>
    <property type="match status" value="1"/>
</dbReference>
<sequence length="532" mass="57415">MRRARLPRVHMRDRTVMLPVNAMLRRSALDLPDKEAIAWHGQRVTYAELDEASSRIAAFLHQAGVERGMRVAIYSAKCIEEVAAIFAVMKIGAVLVHINPAFRDDKLNHVLTECEPAALFFHPSKHVMLERSARAAVLPPLVIRLSAEGAVASAFPDANLVPAIELSPILRGLTAAGGVFPEGSNAADDLAAIIYTSGTTASAKGIMVTHQILSDATLVSAQVLGNVADDRLISLTPFSFDGALSQLFTMTLVGGTLVLQDSLFPKDVVATLAAERITGAHAVPSFWRLMQERYPAFADRALPCLRYLSLIGEHFSEPDLLRLKRALASTDFYMMYGTTEAFRSTCLAPEDFFTKLGSAGRPLPGVTITVVDENGQPCPTGTVGEVVHAGAFVSPGYWKRPHSATFRNGRVHTGDLGRLDADGCLYFVGRKDTMVKRFGYQLYPEEVEACLLALNGVALAAVVCGADSGGGPALQAFIVCRHGSTLTKSAVTQHCRRHLPHYMVPDDIAFVASLPTTANGKIDRAGLRLEQV</sequence>
<dbReference type="InterPro" id="IPR000873">
    <property type="entry name" value="AMP-dep_synth/lig_dom"/>
</dbReference>
<feature type="domain" description="AMP-dependent synthetase/ligase" evidence="1">
    <location>
        <begin position="25"/>
        <end position="398"/>
    </location>
</feature>
<dbReference type="OrthoDB" id="7488310at2"/>
<dbReference type="PANTHER" id="PTHR43767:SF10">
    <property type="entry name" value="SURFACTIN SYNTHASE SUBUNIT 1"/>
    <property type="match status" value="1"/>
</dbReference>
<feature type="domain" description="AMP-binding enzyme C-terminal" evidence="2">
    <location>
        <begin position="446"/>
        <end position="521"/>
    </location>
</feature>
<dbReference type="Gene3D" id="3.40.50.12780">
    <property type="entry name" value="N-terminal domain of ligase-like"/>
    <property type="match status" value="1"/>
</dbReference>
<gene>
    <name evidence="3" type="primary">tycC_1</name>
    <name evidence="3" type="ORF">BVIRIDIS_22850</name>
</gene>
<dbReference type="Pfam" id="PF00501">
    <property type="entry name" value="AMP-binding"/>
    <property type="match status" value="1"/>
</dbReference>
<dbReference type="EMBL" id="LN907867">
    <property type="protein sequence ID" value="CUU43267.1"/>
    <property type="molecule type" value="Genomic_DNA"/>
</dbReference>
<evidence type="ECO:0000313" key="4">
    <source>
        <dbReference type="Proteomes" id="UP000065734"/>
    </source>
</evidence>
<protein>
    <submittedName>
        <fullName evidence="3">Tyrocidine synthase III</fullName>
    </submittedName>
</protein>
<proteinExistence type="predicted"/>
<accession>A0A0P0J345</accession>
<keyword evidence="4" id="KW-1185">Reference proteome</keyword>
<evidence type="ECO:0000313" key="3">
    <source>
        <dbReference type="EMBL" id="CUU43267.1"/>
    </source>
</evidence>
<dbReference type="Pfam" id="PF13193">
    <property type="entry name" value="AMP-binding_C"/>
    <property type="match status" value="1"/>
</dbReference>
<evidence type="ECO:0000259" key="2">
    <source>
        <dbReference type="Pfam" id="PF13193"/>
    </source>
</evidence>
<dbReference type="Gene3D" id="3.30.300.30">
    <property type="match status" value="1"/>
</dbReference>
<dbReference type="InterPro" id="IPR025110">
    <property type="entry name" value="AMP-bd_C"/>
</dbReference>
<organism evidence="3 4">
    <name type="scientific">Blastochloris viridis</name>
    <name type="common">Rhodopseudomonas viridis</name>
    <dbReference type="NCBI Taxonomy" id="1079"/>
    <lineage>
        <taxon>Bacteria</taxon>
        <taxon>Pseudomonadati</taxon>
        <taxon>Pseudomonadota</taxon>
        <taxon>Alphaproteobacteria</taxon>
        <taxon>Hyphomicrobiales</taxon>
        <taxon>Blastochloridaceae</taxon>
        <taxon>Blastochloris</taxon>
    </lineage>
</organism>
<dbReference type="InterPro" id="IPR042099">
    <property type="entry name" value="ANL_N_sf"/>
</dbReference>
<dbReference type="STRING" id="1079.BVIR_2840"/>
<dbReference type="GO" id="GO:0016877">
    <property type="term" value="F:ligase activity, forming carbon-sulfur bonds"/>
    <property type="evidence" value="ECO:0007669"/>
    <property type="project" value="UniProtKB-ARBA"/>
</dbReference>